<feature type="domain" description="Prolyl 4-hydroxylase peptide-substrate-binding" evidence="5">
    <location>
        <begin position="163"/>
        <end position="253"/>
    </location>
</feature>
<dbReference type="InterPro" id="IPR013547">
    <property type="entry name" value="P4H_N"/>
</dbReference>
<evidence type="ECO:0000259" key="4">
    <source>
        <dbReference type="Pfam" id="PF08336"/>
    </source>
</evidence>
<keyword evidence="3" id="KW-0732">Signal</keyword>
<dbReference type="STRING" id="56216.A0A1A6HID6"/>
<dbReference type="AlphaFoldDB" id="A0A1A6HID6"/>
<evidence type="ECO:0000256" key="2">
    <source>
        <dbReference type="SAM" id="MobiDB-lite"/>
    </source>
</evidence>
<dbReference type="Gene3D" id="6.10.140.1460">
    <property type="match status" value="1"/>
</dbReference>
<dbReference type="Gene3D" id="1.25.40.10">
    <property type="entry name" value="Tetratricopeptide repeat domain"/>
    <property type="match status" value="1"/>
</dbReference>
<name>A0A1A6HID6_NEOLE</name>
<organism evidence="6 7">
    <name type="scientific">Neotoma lepida</name>
    <name type="common">Desert woodrat</name>
    <dbReference type="NCBI Taxonomy" id="56216"/>
    <lineage>
        <taxon>Eukaryota</taxon>
        <taxon>Metazoa</taxon>
        <taxon>Chordata</taxon>
        <taxon>Craniata</taxon>
        <taxon>Vertebrata</taxon>
        <taxon>Euteleostomi</taxon>
        <taxon>Mammalia</taxon>
        <taxon>Eutheria</taxon>
        <taxon>Euarchontoglires</taxon>
        <taxon>Glires</taxon>
        <taxon>Rodentia</taxon>
        <taxon>Myomorpha</taxon>
        <taxon>Muroidea</taxon>
        <taxon>Cricetidae</taxon>
        <taxon>Neotominae</taxon>
        <taxon>Neotoma</taxon>
    </lineage>
</organism>
<dbReference type="InterPro" id="IPR059068">
    <property type="entry name" value="TPR_P4H"/>
</dbReference>
<dbReference type="Pfam" id="PF23558">
    <property type="entry name" value="TPR_P4H"/>
    <property type="match status" value="1"/>
</dbReference>
<dbReference type="EMBL" id="LZPO01027449">
    <property type="protein sequence ID" value="OBS78323.1"/>
    <property type="molecule type" value="Genomic_DNA"/>
</dbReference>
<dbReference type="GO" id="GO:0004656">
    <property type="term" value="F:procollagen-proline 4-dioxygenase activity"/>
    <property type="evidence" value="ECO:0007669"/>
    <property type="project" value="InterPro"/>
</dbReference>
<evidence type="ECO:0000313" key="6">
    <source>
        <dbReference type="EMBL" id="OBS78323.1"/>
    </source>
</evidence>
<feature type="non-terminal residue" evidence="6">
    <location>
        <position position="1"/>
    </location>
</feature>
<feature type="chain" id="PRO_5008346402" evidence="3">
    <location>
        <begin position="27"/>
        <end position="329"/>
    </location>
</feature>
<accession>A0A1A6HID6</accession>
<proteinExistence type="predicted"/>
<dbReference type="GO" id="GO:0005783">
    <property type="term" value="C:endoplasmic reticulum"/>
    <property type="evidence" value="ECO:0007669"/>
    <property type="project" value="InterPro"/>
</dbReference>
<evidence type="ECO:0000256" key="3">
    <source>
        <dbReference type="SAM" id="SignalP"/>
    </source>
</evidence>
<feature type="non-terminal residue" evidence="6">
    <location>
        <position position="329"/>
    </location>
</feature>
<feature type="signal peptide" evidence="3">
    <location>
        <begin position="1"/>
        <end position="26"/>
    </location>
</feature>
<dbReference type="FunFam" id="1.25.40.10:FF:000006">
    <property type="entry name" value="Prolyl 4-hydroxylase subunit alpha 2"/>
    <property type="match status" value="1"/>
</dbReference>
<gene>
    <name evidence="6" type="ORF">A6R68_19283</name>
</gene>
<feature type="region of interest" description="Disordered" evidence="2">
    <location>
        <begin position="257"/>
        <end position="276"/>
    </location>
</feature>
<protein>
    <submittedName>
        <fullName evidence="6">Uncharacterized protein</fullName>
    </submittedName>
</protein>
<keyword evidence="7" id="KW-1185">Reference proteome</keyword>
<dbReference type="InterPro" id="IPR019734">
    <property type="entry name" value="TPR_rpt"/>
</dbReference>
<dbReference type="OrthoDB" id="420380at2759"/>
<dbReference type="Proteomes" id="UP000092124">
    <property type="component" value="Unassembled WGS sequence"/>
</dbReference>
<evidence type="ECO:0000256" key="1">
    <source>
        <dbReference type="PROSITE-ProRule" id="PRU00339"/>
    </source>
</evidence>
<feature type="domain" description="Prolyl 4-hydroxylase N-terminal" evidence="4">
    <location>
        <begin position="33"/>
        <end position="154"/>
    </location>
</feature>
<feature type="repeat" description="TPR" evidence="1">
    <location>
        <begin position="204"/>
        <end position="237"/>
    </location>
</feature>
<dbReference type="InterPro" id="IPR011990">
    <property type="entry name" value="TPR-like_helical_dom_sf"/>
</dbReference>
<comment type="caution">
    <text evidence="6">The sequence shown here is derived from an EMBL/GenBank/DDBJ whole genome shotgun (WGS) entry which is preliminary data.</text>
</comment>
<keyword evidence="1" id="KW-0802">TPR repeat</keyword>
<dbReference type="PROSITE" id="PS50005">
    <property type="entry name" value="TPR"/>
    <property type="match status" value="1"/>
</dbReference>
<evidence type="ECO:0000313" key="7">
    <source>
        <dbReference type="Proteomes" id="UP000092124"/>
    </source>
</evidence>
<dbReference type="Pfam" id="PF08336">
    <property type="entry name" value="P4Ha_N"/>
    <property type="match status" value="1"/>
</dbReference>
<evidence type="ECO:0000259" key="5">
    <source>
        <dbReference type="Pfam" id="PF23558"/>
    </source>
</evidence>
<dbReference type="SUPFAM" id="SSF48452">
    <property type="entry name" value="TPR-like"/>
    <property type="match status" value="1"/>
</dbReference>
<sequence>VCDPVKSSKMIWCVLMIGILLPQSSAHPGFFTSIGQMTDLIHNEKDLVTSLKDYIKAEEDKLEQIKNTATKDPEGFVGHPVNAFKLMKRLNTEWSELENLILKDMSDGFISNLTIQRQYFPNDEDQVGAAKALFRLQDTYNLDTDTISKGNLPGVQHKSFLTAEDCFELGKVAYTEADYYHTELWMEQALTQLEEGEVSTIDKVSVLDYLSYAVYQQGDLDKALLLTKKLLELDPDHQRANGNLRYFEYIMAKEKDTNKSASDDQSDQKTTPRKKGIAVDYLPERRKYEMLCRGEGIKMVKWKKSILSRATVHDPETGKLTTAQYRVSK</sequence>
<reference evidence="6 7" key="1">
    <citation type="submission" date="2016-06" db="EMBL/GenBank/DDBJ databases">
        <title>The Draft Genome Sequence and Annotation of the Desert Woodrat Neotoma lepida.</title>
        <authorList>
            <person name="Campbell M."/>
            <person name="Oakeson K.F."/>
            <person name="Yandell M."/>
            <person name="Halpert J.R."/>
            <person name="Dearing D."/>
        </authorList>
    </citation>
    <scope>NUCLEOTIDE SEQUENCE [LARGE SCALE GENOMIC DNA]</scope>
    <source>
        <strain evidence="6">417</strain>
        <tissue evidence="6">Liver</tissue>
    </source>
</reference>